<evidence type="ECO:0000313" key="1">
    <source>
        <dbReference type="EMBL" id="PWI57119.1"/>
    </source>
</evidence>
<sequence length="261" mass="30306">MQQAEQQRNNRYHEALIDFLYQMADDELTIGHRGSEWLGVAPDLEEDIAFSSISQDEVGHATFYFELLSELGEGDPDQLAFARTANQRKNARLLERPNHDWAYTIARGYFYDVFDHLRLQELLQSNYIPLQKGVQKILREERYHLLHMETWFERLAKAQGEAKERLEKAITAIWTDLPDLFSLGQSGEILREEGIFPISESTLYDKWAQQVKALFDHSGLTWPAKQNETLENGRLGVHSSDLQDLLNVMTEVYRSDLTATW</sequence>
<dbReference type="Pfam" id="PF05138">
    <property type="entry name" value="PaaA_PaaC"/>
    <property type="match status" value="1"/>
</dbReference>
<name>A0A2U3D757_SULT2</name>
<dbReference type="AlphaFoldDB" id="A0A2U3D757"/>
<keyword evidence="2" id="KW-1185">Reference proteome</keyword>
<dbReference type="InterPro" id="IPR009078">
    <property type="entry name" value="Ferritin-like_SF"/>
</dbReference>
<comment type="caution">
    <text evidence="1">The sequence shown here is derived from an EMBL/GenBank/DDBJ whole genome shotgun (WGS) entry which is preliminary data.</text>
</comment>
<dbReference type="InterPro" id="IPR012347">
    <property type="entry name" value="Ferritin-like"/>
</dbReference>
<dbReference type="PANTHER" id="PTHR30458:SF0">
    <property type="entry name" value="1,2-PHENYLACETYL-COA EPOXIDASE, SUBUNIT C"/>
    <property type="match status" value="1"/>
</dbReference>
<organism evidence="1 2">
    <name type="scientific">Sulfoacidibacillus thermotolerans</name>
    <name type="common">Acidibacillus sulfuroxidans</name>
    <dbReference type="NCBI Taxonomy" id="1765684"/>
    <lineage>
        <taxon>Bacteria</taxon>
        <taxon>Bacillati</taxon>
        <taxon>Bacillota</taxon>
        <taxon>Bacilli</taxon>
        <taxon>Bacillales</taxon>
        <taxon>Alicyclobacillaceae</taxon>
        <taxon>Sulfoacidibacillus</taxon>
    </lineage>
</organism>
<dbReference type="Proteomes" id="UP000245380">
    <property type="component" value="Unassembled WGS sequence"/>
</dbReference>
<dbReference type="GO" id="GO:0010124">
    <property type="term" value="P:phenylacetate catabolic process"/>
    <property type="evidence" value="ECO:0007669"/>
    <property type="project" value="InterPro"/>
</dbReference>
<dbReference type="PIRSF" id="PIRSF037834">
    <property type="entry name" value="PA_CoA_Oase3"/>
    <property type="match status" value="1"/>
</dbReference>
<dbReference type="InterPro" id="IPR011882">
    <property type="entry name" value="PaaC"/>
</dbReference>
<dbReference type="EMBL" id="MPDK01000018">
    <property type="protein sequence ID" value="PWI57119.1"/>
    <property type="molecule type" value="Genomic_DNA"/>
</dbReference>
<dbReference type="Gene3D" id="1.20.1260.10">
    <property type="match status" value="1"/>
</dbReference>
<dbReference type="GO" id="GO:0005829">
    <property type="term" value="C:cytosol"/>
    <property type="evidence" value="ECO:0007669"/>
    <property type="project" value="TreeGrafter"/>
</dbReference>
<accession>A0A2U3D757</accession>
<dbReference type="InterPro" id="IPR007814">
    <property type="entry name" value="PaaA_PaaC"/>
</dbReference>
<dbReference type="RefSeq" id="WP_109431091.1">
    <property type="nucleotide sequence ID" value="NZ_MPDK01000018.1"/>
</dbReference>
<dbReference type="SUPFAM" id="SSF47240">
    <property type="entry name" value="Ferritin-like"/>
    <property type="match status" value="1"/>
</dbReference>
<dbReference type="NCBIfam" id="TIGR02158">
    <property type="entry name" value="PA_CoA_Oxy3"/>
    <property type="match status" value="1"/>
</dbReference>
<reference evidence="1 2" key="1">
    <citation type="submission" date="2016-11" db="EMBL/GenBank/DDBJ databases">
        <title>Comparative genomics of Acidibacillus ferroxidans species.</title>
        <authorList>
            <person name="Oliveira G."/>
            <person name="Nunes G."/>
            <person name="Oliveira R."/>
            <person name="Araujo F."/>
            <person name="Salim A."/>
            <person name="Scholte L."/>
            <person name="Morais D."/>
            <person name="Nancucheo I."/>
            <person name="Johnson D.B."/>
            <person name="Grail B."/>
            <person name="Bittencourt J."/>
            <person name="Valadares R."/>
        </authorList>
    </citation>
    <scope>NUCLEOTIDE SEQUENCE [LARGE SCALE GENOMIC DNA]</scope>
    <source>
        <strain evidence="1 2">Y002</strain>
    </source>
</reference>
<gene>
    <name evidence="1" type="ORF">BM613_10205</name>
</gene>
<dbReference type="OrthoDB" id="9789947at2"/>
<dbReference type="InterPro" id="IPR052703">
    <property type="entry name" value="Aromatic_CoA_ox/epox"/>
</dbReference>
<evidence type="ECO:0000313" key="2">
    <source>
        <dbReference type="Proteomes" id="UP000245380"/>
    </source>
</evidence>
<dbReference type="PANTHER" id="PTHR30458">
    <property type="entry name" value="PHENYLACETIC ACID DEGRADATION PROTEIN PAA"/>
    <property type="match status" value="1"/>
</dbReference>
<proteinExistence type="predicted"/>
<protein>
    <submittedName>
        <fullName evidence="1">Phenylacetate-CoA oxygenase subunit PaaI</fullName>
    </submittedName>
</protein>